<evidence type="ECO:0000313" key="2">
    <source>
        <dbReference type="Proteomes" id="UP000030647"/>
    </source>
</evidence>
<proteinExistence type="predicted"/>
<organism evidence="1 2">
    <name type="scientific">Schleiferilactobacillus shenzhenensis LY-73</name>
    <dbReference type="NCBI Taxonomy" id="1231336"/>
    <lineage>
        <taxon>Bacteria</taxon>
        <taxon>Bacillati</taxon>
        <taxon>Bacillota</taxon>
        <taxon>Bacilli</taxon>
        <taxon>Lactobacillales</taxon>
        <taxon>Lactobacillaceae</taxon>
        <taxon>Schleiferilactobacillus</taxon>
    </lineage>
</organism>
<dbReference type="Proteomes" id="UP000030647">
    <property type="component" value="Unassembled WGS sequence"/>
</dbReference>
<dbReference type="EMBL" id="KI271600">
    <property type="protein sequence ID" value="ERL64293.1"/>
    <property type="molecule type" value="Genomic_DNA"/>
</dbReference>
<sequence length="79" mass="8992">MNQMTVKIRKVGNSNTLTVPNTITPQAKEYDVFQGRDGMIIFMPKHKNPFLDEAFIRTHDWSQTEESGGTLIGEEIPLK</sequence>
<accession>U4TQV3</accession>
<evidence type="ECO:0008006" key="3">
    <source>
        <dbReference type="Google" id="ProtNLM"/>
    </source>
</evidence>
<gene>
    <name evidence="1" type="ORF">L248_1061</name>
</gene>
<dbReference type="eggNOG" id="ENOG50310NZ">
    <property type="taxonomic scope" value="Bacteria"/>
</dbReference>
<reference evidence="2" key="1">
    <citation type="journal article" date="2013" name="Genome Announc.">
        <title>Whole-Genome Sequencing of Lactobacillus shenzhenensis Strain LY-73T.</title>
        <authorList>
            <person name="Lin Z."/>
            <person name="Liu Z."/>
            <person name="Yang R."/>
            <person name="Zou Y."/>
            <person name="Wan D."/>
            <person name="Chen J."/>
            <person name="Guo M."/>
            <person name="Zhao J."/>
            <person name="Fang C."/>
            <person name="Yang R."/>
            <person name="Liu F."/>
        </authorList>
    </citation>
    <scope>NUCLEOTIDE SEQUENCE [LARGE SCALE GENOMIC DNA]</scope>
    <source>
        <strain evidence="2">LY-73</strain>
    </source>
</reference>
<dbReference type="HOGENOM" id="CLU_176209_2_0_9"/>
<keyword evidence="2" id="KW-1185">Reference proteome</keyword>
<protein>
    <recommendedName>
        <fullName evidence="3">Antitoxin of toxin-antitoxin stability system</fullName>
    </recommendedName>
</protein>
<dbReference type="AlphaFoldDB" id="U4TQV3"/>
<dbReference type="NCBIfam" id="NF047400">
    <property type="entry name" value="MazE_PemI_antitoxin"/>
    <property type="match status" value="1"/>
</dbReference>
<dbReference type="STRING" id="1231336.L248_1061"/>
<name>U4TQV3_9LACO</name>
<evidence type="ECO:0000313" key="1">
    <source>
        <dbReference type="EMBL" id="ERL64293.1"/>
    </source>
</evidence>